<dbReference type="InterPro" id="IPR007466">
    <property type="entry name" value="Peptidyl-Arg-deiminase_porph"/>
</dbReference>
<dbReference type="EMBL" id="CP121472">
    <property type="protein sequence ID" value="WPL19131.1"/>
    <property type="molecule type" value="Genomic_DNA"/>
</dbReference>
<reference evidence="2 3" key="1">
    <citation type="journal article" date="2023" name="Microorganisms">
        <title>Thiorhodovibrio frisius and Trv. litoralis spp. nov., Two Novel Members from a Clade of Fastidious Purple Sulfur Bacteria That Exhibit Unique Red-Shifted Light-Harvesting Capabilities.</title>
        <authorList>
            <person name="Methner A."/>
            <person name="Kuzyk S.B."/>
            <person name="Petersen J."/>
            <person name="Bauer S."/>
            <person name="Brinkmann H."/>
            <person name="Sichau K."/>
            <person name="Wanner G."/>
            <person name="Wolf J."/>
            <person name="Neumann-Schaal M."/>
            <person name="Henke P."/>
            <person name="Tank M."/>
            <person name="Sproer C."/>
            <person name="Bunk B."/>
            <person name="Overmann J."/>
        </authorList>
    </citation>
    <scope>NUCLEOTIDE SEQUENCE [LARGE SCALE GENOMIC DNA]</scope>
    <source>
        <strain evidence="2 3">DSM 6702</strain>
    </source>
</reference>
<accession>A0ABZ0SDM1</accession>
<organism evidence="2 3">
    <name type="scientific">Thiorhodovibrio winogradskyi</name>
    <dbReference type="NCBI Taxonomy" id="77007"/>
    <lineage>
        <taxon>Bacteria</taxon>
        <taxon>Pseudomonadati</taxon>
        <taxon>Pseudomonadota</taxon>
        <taxon>Gammaproteobacteria</taxon>
        <taxon>Chromatiales</taxon>
        <taxon>Chromatiaceae</taxon>
        <taxon>Thiorhodovibrio</taxon>
    </lineage>
</organism>
<keyword evidence="3" id="KW-1185">Reference proteome</keyword>
<proteinExistence type="predicted"/>
<dbReference type="GO" id="GO:0047632">
    <property type="term" value="F:agmatine deiminase activity"/>
    <property type="evidence" value="ECO:0007669"/>
    <property type="project" value="UniProtKB-EC"/>
</dbReference>
<dbReference type="Pfam" id="PF04371">
    <property type="entry name" value="PAD_porph"/>
    <property type="match status" value="1"/>
</dbReference>
<gene>
    <name evidence="2" type="primary">aguA</name>
    <name evidence="2" type="ORF">Thiowin_04237</name>
</gene>
<dbReference type="PANTHER" id="PTHR31377">
    <property type="entry name" value="AGMATINE DEIMINASE-RELATED"/>
    <property type="match status" value="1"/>
</dbReference>
<dbReference type="SUPFAM" id="SSF55909">
    <property type="entry name" value="Pentein"/>
    <property type="match status" value="1"/>
</dbReference>
<evidence type="ECO:0000313" key="3">
    <source>
        <dbReference type="Proteomes" id="UP001432180"/>
    </source>
</evidence>
<keyword evidence="1 2" id="KW-0378">Hydrolase</keyword>
<dbReference type="Gene3D" id="3.75.10.10">
    <property type="entry name" value="L-arginine/glycine Amidinotransferase, Chain A"/>
    <property type="match status" value="1"/>
</dbReference>
<dbReference type="EC" id="3.5.3.12" evidence="2"/>
<sequence>MITTLPAEWDAQSALMLTWPHPDTDWHDQLEAVEAVYVELVRALCRYQPALILCPDAAWQARVAGRLSEAGVPASRLIFAPVPSNDTWARDHGPIAVLQSPGPNAQGEPCLMDFRFNGWGGKFASELDDAITARLCEQGVFGDSPWQRSELVLEGGAIDSDGAGSLLLVRRTLIDPARNPGWSQDEIERELRLRLGIRHFLWLEQGQLSGDDTDGHIDTLARFVDRRTIAHVTCEDATDPDHGPIQAMIAELRALRDPDGQPYRLLPLPQPRPLFAADGQRLPAGYANFALINGALLLPVYQDPADAEATRLLQEAFPGRQVHAIDCRALVAQGGSLHCACMQLPAGLTLRAPQA</sequence>
<evidence type="ECO:0000313" key="2">
    <source>
        <dbReference type="EMBL" id="WPL19131.1"/>
    </source>
</evidence>
<name>A0ABZ0SDM1_9GAMM</name>
<protein>
    <submittedName>
        <fullName evidence="2">Agmatine deiminase</fullName>
        <ecNumber evidence="2">3.5.3.12</ecNumber>
    </submittedName>
</protein>
<evidence type="ECO:0000256" key="1">
    <source>
        <dbReference type="ARBA" id="ARBA00022801"/>
    </source>
</evidence>
<dbReference type="PANTHER" id="PTHR31377:SF0">
    <property type="entry name" value="AGMATINE DEIMINASE-RELATED"/>
    <property type="match status" value="1"/>
</dbReference>
<dbReference type="RefSeq" id="WP_328984877.1">
    <property type="nucleotide sequence ID" value="NZ_CP121472.1"/>
</dbReference>
<dbReference type="Proteomes" id="UP001432180">
    <property type="component" value="Chromosome"/>
</dbReference>